<organism evidence="2">
    <name type="scientific">mine drainage metagenome</name>
    <dbReference type="NCBI Taxonomy" id="410659"/>
    <lineage>
        <taxon>unclassified sequences</taxon>
        <taxon>metagenomes</taxon>
        <taxon>ecological metagenomes</taxon>
    </lineage>
</organism>
<sequence length="146" mass="15917">MLRHSTLAVALIMISSTCFAADATIGDVINQQVAEKRRSELPSTLFAKEDSQIPTVASLSGIGNALTVKFLTSDGAVSVSDPNSAINSHWMFLRRDEGLSVLIQNSTNKKVYRITMKIPDDLEFGQKEKESSTTAVEMTVPPFPSR</sequence>
<name>A0A1J5SCS7_9ZZZZ</name>
<gene>
    <name evidence="2" type="ORF">GALL_118310</name>
</gene>
<proteinExistence type="predicted"/>
<reference evidence="2" key="1">
    <citation type="submission" date="2016-10" db="EMBL/GenBank/DDBJ databases">
        <title>Sequence of Gallionella enrichment culture.</title>
        <authorList>
            <person name="Poehlein A."/>
            <person name="Muehling M."/>
            <person name="Daniel R."/>
        </authorList>
    </citation>
    <scope>NUCLEOTIDE SEQUENCE</scope>
</reference>
<feature type="region of interest" description="Disordered" evidence="1">
    <location>
        <begin position="127"/>
        <end position="146"/>
    </location>
</feature>
<dbReference type="EMBL" id="MLJW01000046">
    <property type="protein sequence ID" value="OIR06034.1"/>
    <property type="molecule type" value="Genomic_DNA"/>
</dbReference>
<comment type="caution">
    <text evidence="2">The sequence shown here is derived from an EMBL/GenBank/DDBJ whole genome shotgun (WGS) entry which is preliminary data.</text>
</comment>
<dbReference type="AlphaFoldDB" id="A0A1J5SCS7"/>
<evidence type="ECO:0000313" key="2">
    <source>
        <dbReference type="EMBL" id="OIR06034.1"/>
    </source>
</evidence>
<evidence type="ECO:0000256" key="1">
    <source>
        <dbReference type="SAM" id="MobiDB-lite"/>
    </source>
</evidence>
<accession>A0A1J5SCS7</accession>
<protein>
    <submittedName>
        <fullName evidence="2">Uncharacterized protein</fullName>
    </submittedName>
</protein>